<name>A0A2H9T2T1_9ZZZZ</name>
<dbReference type="EMBL" id="NSIT01000525">
    <property type="protein sequence ID" value="PJE77536.1"/>
    <property type="molecule type" value="Genomic_DNA"/>
</dbReference>
<evidence type="ECO:0000313" key="1">
    <source>
        <dbReference type="EMBL" id="PJE77536.1"/>
    </source>
</evidence>
<comment type="caution">
    <text evidence="1">The sequence shown here is derived from an EMBL/GenBank/DDBJ whole genome shotgun (WGS) entry which is preliminary data.</text>
</comment>
<protein>
    <submittedName>
        <fullName evidence="1">Uncharacterized protein</fullName>
    </submittedName>
</protein>
<accession>A0A2H9T2T1</accession>
<sequence length="40" mass="4390">MEKTSSLEAFFDLLVFDPLASHLSAAGVVQKGLNNESEFF</sequence>
<reference evidence="1" key="1">
    <citation type="journal article" date="2017" name="Appl. Environ. Microbiol.">
        <title>Molecular characterization of an Endozoicomonas-like organism causing infection in king scallop Pecten maximus L.</title>
        <authorList>
            <person name="Cano I."/>
            <person name="van Aerle R."/>
            <person name="Ross S."/>
            <person name="Verner-Jeffreys D.W."/>
            <person name="Paley R.K."/>
            <person name="Rimmer G."/>
            <person name="Ryder D."/>
            <person name="Hooper P."/>
            <person name="Stone D."/>
            <person name="Feist S.W."/>
        </authorList>
    </citation>
    <scope>NUCLEOTIDE SEQUENCE</scope>
</reference>
<gene>
    <name evidence="1" type="ORF">CI610_03538</name>
</gene>
<proteinExistence type="predicted"/>
<organism evidence="1">
    <name type="scientific">invertebrate metagenome</name>
    <dbReference type="NCBI Taxonomy" id="1711999"/>
    <lineage>
        <taxon>unclassified sequences</taxon>
        <taxon>metagenomes</taxon>
        <taxon>organismal metagenomes</taxon>
    </lineage>
</organism>
<dbReference type="AlphaFoldDB" id="A0A2H9T2T1"/>